<gene>
    <name evidence="2" type="ORF">UN64_02160</name>
</gene>
<sequence length="170" mass="18566">MKKGKLLSLVLGGCLFGAGFAGAHFNETANAGTVVYDTSTCTVAHSGTGNTCNNYTYGYSWQGGGTFQHTHSHKYTGYSSSITYTNQKWDPTSVTAGDPFYNYAWVSDKGVVDYYGRSYSGTLFRDVSYISISMNNNVSLTGQSTLRMISDIWAAGSDNQYTYDAITYPR</sequence>
<dbReference type="EMBL" id="MQMF01000001">
    <property type="protein sequence ID" value="OOE14039.1"/>
    <property type="molecule type" value="Genomic_DNA"/>
</dbReference>
<reference evidence="2 3" key="1">
    <citation type="submission" date="2016-11" db="EMBL/GenBank/DDBJ databases">
        <authorList>
            <person name="Jaros S."/>
            <person name="Januszkiewicz K."/>
            <person name="Wedrychowicz H."/>
        </authorList>
    </citation>
    <scope>NUCLEOTIDE SEQUENCE [LARGE SCALE GENOMIC DNA]</scope>
    <source>
        <strain evidence="2 3">Con a/3</strain>
    </source>
</reference>
<proteinExistence type="predicted"/>
<organism evidence="2 3">
    <name type="scientific">Fictibacillus arsenicus</name>
    <dbReference type="NCBI Taxonomy" id="255247"/>
    <lineage>
        <taxon>Bacteria</taxon>
        <taxon>Bacillati</taxon>
        <taxon>Bacillota</taxon>
        <taxon>Bacilli</taxon>
        <taxon>Bacillales</taxon>
        <taxon>Fictibacillaceae</taxon>
        <taxon>Fictibacillus</taxon>
    </lineage>
</organism>
<evidence type="ECO:0000313" key="3">
    <source>
        <dbReference type="Proteomes" id="UP000188597"/>
    </source>
</evidence>
<comment type="caution">
    <text evidence="2">The sequence shown here is derived from an EMBL/GenBank/DDBJ whole genome shotgun (WGS) entry which is preliminary data.</text>
</comment>
<keyword evidence="1" id="KW-0732">Signal</keyword>
<feature type="chain" id="PRO_5013070269" evidence="1">
    <location>
        <begin position="24"/>
        <end position="170"/>
    </location>
</feature>
<evidence type="ECO:0000256" key="1">
    <source>
        <dbReference type="SAM" id="SignalP"/>
    </source>
</evidence>
<dbReference type="AlphaFoldDB" id="A0A1V3GAZ9"/>
<dbReference type="RefSeq" id="WP_077359454.1">
    <property type="nucleotide sequence ID" value="NZ_MQMF01000001.1"/>
</dbReference>
<name>A0A1V3GAZ9_9BACL</name>
<evidence type="ECO:0000313" key="2">
    <source>
        <dbReference type="EMBL" id="OOE14039.1"/>
    </source>
</evidence>
<feature type="signal peptide" evidence="1">
    <location>
        <begin position="1"/>
        <end position="23"/>
    </location>
</feature>
<protein>
    <submittedName>
        <fullName evidence="2">Uncharacterized protein</fullName>
    </submittedName>
</protein>
<accession>A0A1V3GAZ9</accession>
<dbReference type="Proteomes" id="UP000188597">
    <property type="component" value="Unassembled WGS sequence"/>
</dbReference>